<feature type="transmembrane region" description="Helical" evidence="1">
    <location>
        <begin position="126"/>
        <end position="146"/>
    </location>
</feature>
<dbReference type="RefSeq" id="WP_072342754.1">
    <property type="nucleotide sequence ID" value="NZ_FPKU01000002.1"/>
</dbReference>
<evidence type="ECO:0000256" key="1">
    <source>
        <dbReference type="SAM" id="Phobius"/>
    </source>
</evidence>
<proteinExistence type="predicted"/>
<dbReference type="AlphaFoldDB" id="A0A1K2HYJ2"/>
<gene>
    <name evidence="3" type="ORF">SAMN02983003_2237</name>
</gene>
<feature type="transmembrane region" description="Helical" evidence="1">
    <location>
        <begin position="12"/>
        <end position="35"/>
    </location>
</feature>
<organism evidence="3 4">
    <name type="scientific">Devosia enhydra</name>
    <dbReference type="NCBI Taxonomy" id="665118"/>
    <lineage>
        <taxon>Bacteria</taxon>
        <taxon>Pseudomonadati</taxon>
        <taxon>Pseudomonadota</taxon>
        <taxon>Alphaproteobacteria</taxon>
        <taxon>Hyphomicrobiales</taxon>
        <taxon>Devosiaceae</taxon>
        <taxon>Devosia</taxon>
    </lineage>
</organism>
<name>A0A1K2HYJ2_9HYPH</name>
<dbReference type="EMBL" id="FPKU01000002">
    <property type="protein sequence ID" value="SFZ84833.1"/>
    <property type="molecule type" value="Genomic_DNA"/>
</dbReference>
<reference evidence="3 4" key="1">
    <citation type="submission" date="2016-11" db="EMBL/GenBank/DDBJ databases">
        <authorList>
            <person name="Jaros S."/>
            <person name="Januszkiewicz K."/>
            <person name="Wedrychowicz H."/>
        </authorList>
    </citation>
    <scope>NUCLEOTIDE SEQUENCE [LARGE SCALE GENOMIC DNA]</scope>
    <source>
        <strain evidence="3 4">ATCC 23634</strain>
    </source>
</reference>
<sequence>MRFQTLLRDGDVIAGAALAGLGGFVFVTGSGYAYWSPSGPGPGFFPVWYGGLMIALSLGLIVSRILRGITPGEAIDWPGIGRAMFTWAAFVVATLSMPHVGFVIAFTLFCLVLIKGVFQRPFLQAILASVAITAAFHVIFVILLQVDLPAGPLGV</sequence>
<feature type="transmembrane region" description="Helical" evidence="1">
    <location>
        <begin position="87"/>
        <end position="114"/>
    </location>
</feature>
<evidence type="ECO:0000313" key="4">
    <source>
        <dbReference type="Proteomes" id="UP000183447"/>
    </source>
</evidence>
<dbReference type="Proteomes" id="UP000183447">
    <property type="component" value="Unassembled WGS sequence"/>
</dbReference>
<keyword evidence="1" id="KW-0812">Transmembrane</keyword>
<evidence type="ECO:0000259" key="2">
    <source>
        <dbReference type="Pfam" id="PF07331"/>
    </source>
</evidence>
<keyword evidence="1" id="KW-0472">Membrane</keyword>
<dbReference type="STRING" id="665118.SAMN02983003_2237"/>
<evidence type="ECO:0000313" key="3">
    <source>
        <dbReference type="EMBL" id="SFZ84833.1"/>
    </source>
</evidence>
<accession>A0A1K2HYJ2</accession>
<protein>
    <submittedName>
        <fullName evidence="3">Putative tricarboxylic transport membrane protein</fullName>
    </submittedName>
</protein>
<feature type="domain" description="DUF1468" evidence="2">
    <location>
        <begin position="13"/>
        <end position="149"/>
    </location>
</feature>
<dbReference type="InterPro" id="IPR009936">
    <property type="entry name" value="DUF1468"/>
</dbReference>
<keyword evidence="4" id="KW-1185">Reference proteome</keyword>
<dbReference type="Pfam" id="PF07331">
    <property type="entry name" value="TctB"/>
    <property type="match status" value="1"/>
</dbReference>
<feature type="transmembrane region" description="Helical" evidence="1">
    <location>
        <begin position="47"/>
        <end position="66"/>
    </location>
</feature>
<keyword evidence="1" id="KW-1133">Transmembrane helix</keyword>